<evidence type="ECO:0000313" key="2">
    <source>
        <dbReference type="Proteomes" id="UP000185766"/>
    </source>
</evidence>
<dbReference type="RefSeq" id="WP_071871038.1">
    <property type="nucleotide sequence ID" value="NZ_FOAS01000010.1"/>
</dbReference>
<evidence type="ECO:0000313" key="1">
    <source>
        <dbReference type="EMBL" id="SEL28302.1"/>
    </source>
</evidence>
<dbReference type="OrthoDB" id="287584at2"/>
<accession>A0A1H7NXM0</accession>
<dbReference type="NCBIfam" id="TIGR02610">
    <property type="entry name" value="PHA_gran_rgn"/>
    <property type="match status" value="1"/>
</dbReference>
<dbReference type="Pfam" id="PF09650">
    <property type="entry name" value="PHA_gran_rgn"/>
    <property type="match status" value="1"/>
</dbReference>
<dbReference type="STRING" id="1429083.GCA_001885685_01816"/>
<organism evidence="1 2">
    <name type="scientific">Atopomonas hussainii</name>
    <dbReference type="NCBI Taxonomy" id="1429083"/>
    <lineage>
        <taxon>Bacteria</taxon>
        <taxon>Pseudomonadati</taxon>
        <taxon>Pseudomonadota</taxon>
        <taxon>Gammaproteobacteria</taxon>
        <taxon>Pseudomonadales</taxon>
        <taxon>Pseudomonadaceae</taxon>
        <taxon>Atopomonas</taxon>
    </lineage>
</organism>
<dbReference type="AlphaFoldDB" id="A0A1H7NXM0"/>
<name>A0A1H7NXM0_9GAMM</name>
<dbReference type="EMBL" id="FOAS01000010">
    <property type="protein sequence ID" value="SEL28302.1"/>
    <property type="molecule type" value="Genomic_DNA"/>
</dbReference>
<dbReference type="Proteomes" id="UP000185766">
    <property type="component" value="Unassembled WGS sequence"/>
</dbReference>
<keyword evidence="2" id="KW-1185">Reference proteome</keyword>
<dbReference type="InterPro" id="IPR013433">
    <property type="entry name" value="PHA_gran_rgn"/>
</dbReference>
<sequence length="91" mass="10393">MAIRIERDHALGLDEARNRAEQLAAKLAQKFDVRYRWEGNTLQFKRSGVDGKIDVAEHRIALFMSLGLMLAPLAGTIRGEIEKTLDQWLEE</sequence>
<reference evidence="1 2" key="1">
    <citation type="submission" date="2016-10" db="EMBL/GenBank/DDBJ databases">
        <authorList>
            <person name="de Groot N.N."/>
        </authorList>
    </citation>
    <scope>NUCLEOTIDE SEQUENCE [LARGE SCALE GENOMIC DNA]</scope>
    <source>
        <strain evidence="1 2">JCM 19513</strain>
    </source>
</reference>
<proteinExistence type="predicted"/>
<gene>
    <name evidence="1" type="ORF">SAMN05216214_11052</name>
</gene>
<protein>
    <submittedName>
        <fullName evidence="1">Putative polyhydroxyalkanoic acid system protein</fullName>
    </submittedName>
</protein>